<dbReference type="FunFam" id="2.60.120.560:FF:000002">
    <property type="entry name" value="Beta-fructofuranosidase, insoluble isoenzyme CWINV1"/>
    <property type="match status" value="1"/>
</dbReference>
<protein>
    <submittedName>
        <fullName evidence="8">Beta-fructofuranosidase, insoluble isoenzyme 3</fullName>
    </submittedName>
</protein>
<evidence type="ECO:0000313" key="9">
    <source>
        <dbReference type="Proteomes" id="UP001327560"/>
    </source>
</evidence>
<accession>A0AAQ3Q7U7</accession>
<evidence type="ECO:0000256" key="3">
    <source>
        <dbReference type="ARBA" id="ARBA00023180"/>
    </source>
</evidence>
<dbReference type="InterPro" id="IPR013148">
    <property type="entry name" value="Glyco_hydro_32_N"/>
</dbReference>
<dbReference type="GO" id="GO:0004553">
    <property type="term" value="F:hydrolase activity, hydrolyzing O-glycosyl compounds"/>
    <property type="evidence" value="ECO:0007669"/>
    <property type="project" value="InterPro"/>
</dbReference>
<evidence type="ECO:0000259" key="7">
    <source>
        <dbReference type="Pfam" id="PF08244"/>
    </source>
</evidence>
<evidence type="ECO:0000259" key="6">
    <source>
        <dbReference type="Pfam" id="PF00251"/>
    </source>
</evidence>
<evidence type="ECO:0000256" key="4">
    <source>
        <dbReference type="ARBA" id="ARBA00023295"/>
    </source>
</evidence>
<comment type="similarity">
    <text evidence="1 5">Belongs to the glycosyl hydrolase 32 family.</text>
</comment>
<dbReference type="FunFam" id="2.115.10.20:FF:000001">
    <property type="entry name" value="Beta-fructofuranosidase, insoluble isoenzyme CWINV1"/>
    <property type="match status" value="1"/>
</dbReference>
<dbReference type="PROSITE" id="PS51257">
    <property type="entry name" value="PROKAR_LIPOPROTEIN"/>
    <property type="match status" value="1"/>
</dbReference>
<reference evidence="8 9" key="1">
    <citation type="submission" date="2023-10" db="EMBL/GenBank/DDBJ databases">
        <title>Chromosome-scale genome assembly provides insights into flower coloration mechanisms of Canna indica.</title>
        <authorList>
            <person name="Li C."/>
        </authorList>
    </citation>
    <scope>NUCLEOTIDE SEQUENCE [LARGE SCALE GENOMIC DNA]</scope>
    <source>
        <tissue evidence="8">Flower</tissue>
    </source>
</reference>
<evidence type="ECO:0000256" key="1">
    <source>
        <dbReference type="ARBA" id="ARBA00009902"/>
    </source>
</evidence>
<gene>
    <name evidence="8" type="ORF">Cni_G11065</name>
</gene>
<dbReference type="PROSITE" id="PS00609">
    <property type="entry name" value="GLYCOSYL_HYDROL_F32"/>
    <property type="match status" value="1"/>
</dbReference>
<dbReference type="InterPro" id="IPR023296">
    <property type="entry name" value="Glyco_hydro_beta-prop_sf"/>
</dbReference>
<dbReference type="InterPro" id="IPR013320">
    <property type="entry name" value="ConA-like_dom_sf"/>
</dbReference>
<dbReference type="AlphaFoldDB" id="A0AAQ3Q7U7"/>
<dbReference type="Proteomes" id="UP001327560">
    <property type="component" value="Chromosome 3"/>
</dbReference>
<dbReference type="SMART" id="SM00640">
    <property type="entry name" value="Glyco_32"/>
    <property type="match status" value="1"/>
</dbReference>
<name>A0AAQ3Q7U7_9LILI</name>
<dbReference type="SUPFAM" id="SSF49899">
    <property type="entry name" value="Concanavalin A-like lectins/glucanases"/>
    <property type="match status" value="1"/>
</dbReference>
<proteinExistence type="inferred from homology"/>
<keyword evidence="9" id="KW-1185">Reference proteome</keyword>
<dbReference type="EMBL" id="CP136892">
    <property type="protein sequence ID" value="WOL02346.1"/>
    <property type="molecule type" value="Genomic_DNA"/>
</dbReference>
<organism evidence="8 9">
    <name type="scientific">Canna indica</name>
    <name type="common">Indian-shot</name>
    <dbReference type="NCBI Taxonomy" id="4628"/>
    <lineage>
        <taxon>Eukaryota</taxon>
        <taxon>Viridiplantae</taxon>
        <taxon>Streptophyta</taxon>
        <taxon>Embryophyta</taxon>
        <taxon>Tracheophyta</taxon>
        <taxon>Spermatophyta</taxon>
        <taxon>Magnoliopsida</taxon>
        <taxon>Liliopsida</taxon>
        <taxon>Zingiberales</taxon>
        <taxon>Cannaceae</taxon>
        <taxon>Canna</taxon>
    </lineage>
</organism>
<dbReference type="Pfam" id="PF00251">
    <property type="entry name" value="Glyco_hydro_32N"/>
    <property type="match status" value="1"/>
</dbReference>
<keyword evidence="4 5" id="KW-0326">Glycosidase</keyword>
<evidence type="ECO:0000313" key="8">
    <source>
        <dbReference type="EMBL" id="WOL02346.1"/>
    </source>
</evidence>
<dbReference type="Pfam" id="PF08244">
    <property type="entry name" value="Glyco_hydro_32C"/>
    <property type="match status" value="1"/>
</dbReference>
<dbReference type="InterPro" id="IPR013189">
    <property type="entry name" value="Glyco_hydro_32_C"/>
</dbReference>
<keyword evidence="2 5" id="KW-0378">Hydrolase</keyword>
<dbReference type="InterPro" id="IPR050551">
    <property type="entry name" value="Fructan_Metab_Enzymes"/>
</dbReference>
<evidence type="ECO:0000256" key="5">
    <source>
        <dbReference type="RuleBase" id="RU362110"/>
    </source>
</evidence>
<keyword evidence="3" id="KW-0325">Glycoprotein</keyword>
<dbReference type="CDD" id="cd18624">
    <property type="entry name" value="GH32_Fruct1-like"/>
    <property type="match status" value="1"/>
</dbReference>
<sequence length="587" mass="66714">METSNRVFSPWFLAIAVYACFCSMIRERIAVESSHVVYETLQGSSPSSVDPTLRTGYHFRPPRNWINDPNGPLYYKDFYHLFYQYNPYGSVWGNIVWGHSISTDLINWKALTPAIYPSKPFDIFGCWSGSATILPGDKPAILYTGIDTQKRQVQNIAFPANLSDPYLREWVKPDYNPVMPPETGLNSSSFRDPTTAWYNPNGHWTLIIGNKRDADNRGMALLYRSKDFVKWVRAKHPLHSAKNSGMWECPDFYPVALRGKLGLDTSVIGAGVKHVLKMSLDLTRYDYYTLGKYDDNLDKYVPQNTSLDNHSGLRYDYGNFYASKTFYDPVKLRRILWGWANESDTPKVDSDKGWAGIQLIPRTIWLHRNGRQLLQWPIEEFDTLRHKHVSVANKLAPAGGLFEVKDIQSNQADVEITFDIPNLDKAEDFDRSYIGNAQAFCGKNTAETKGGVGPFGLYVLASSDLEERTAVFFKIFKNGNKHVVLMCNDPTRSTKREDIYKPTFAGFVDVDLSKAKRISLRTLIDNSVVESFGARGKTCITSRVYPAVAIGKDAHLFVFNNGAEDVKVSELNAWEIRKPEMNQEIIY</sequence>
<feature type="domain" description="Glycosyl hydrolase family 32 N-terminal" evidence="6">
    <location>
        <begin position="58"/>
        <end position="377"/>
    </location>
</feature>
<evidence type="ECO:0000256" key="2">
    <source>
        <dbReference type="ARBA" id="ARBA00022801"/>
    </source>
</evidence>
<dbReference type="GO" id="GO:0005975">
    <property type="term" value="P:carbohydrate metabolic process"/>
    <property type="evidence" value="ECO:0007669"/>
    <property type="project" value="InterPro"/>
</dbReference>
<feature type="domain" description="Glycosyl hydrolase family 32 C-terminal" evidence="7">
    <location>
        <begin position="382"/>
        <end position="575"/>
    </location>
</feature>
<dbReference type="SUPFAM" id="SSF75005">
    <property type="entry name" value="Arabinanase/levansucrase/invertase"/>
    <property type="match status" value="1"/>
</dbReference>
<dbReference type="Gene3D" id="2.115.10.20">
    <property type="entry name" value="Glycosyl hydrolase domain, family 43"/>
    <property type="match status" value="1"/>
</dbReference>
<dbReference type="InterPro" id="IPR001362">
    <property type="entry name" value="Glyco_hydro_32"/>
</dbReference>
<dbReference type="InterPro" id="IPR018053">
    <property type="entry name" value="Glyco_hydro_32_AS"/>
</dbReference>
<dbReference type="Gene3D" id="2.60.120.560">
    <property type="entry name" value="Exo-inulinase, domain 1"/>
    <property type="match status" value="1"/>
</dbReference>
<dbReference type="PANTHER" id="PTHR31953">
    <property type="entry name" value="BETA-FRUCTOFURANOSIDASE, INSOLUBLE ISOENZYME CWINV1-RELATED"/>
    <property type="match status" value="1"/>
</dbReference>